<dbReference type="InterPro" id="IPR005151">
    <property type="entry name" value="Tail-specific_protease"/>
</dbReference>
<feature type="chain" id="PRO_5031164344" evidence="2">
    <location>
        <begin position="21"/>
        <end position="525"/>
    </location>
</feature>
<dbReference type="GO" id="GO:0008236">
    <property type="term" value="F:serine-type peptidase activity"/>
    <property type="evidence" value="ECO:0007669"/>
    <property type="project" value="InterPro"/>
</dbReference>
<dbReference type="CDD" id="cd07561">
    <property type="entry name" value="Peptidase_S41_CPP_like"/>
    <property type="match status" value="1"/>
</dbReference>
<feature type="signal peptide" evidence="2">
    <location>
        <begin position="1"/>
        <end position="20"/>
    </location>
</feature>
<accession>A0A7X3FVH5</accession>
<feature type="region of interest" description="Disordered" evidence="1">
    <location>
        <begin position="40"/>
        <end position="63"/>
    </location>
</feature>
<dbReference type="Pfam" id="PF03572">
    <property type="entry name" value="Peptidase_S41"/>
    <property type="match status" value="1"/>
</dbReference>
<evidence type="ECO:0000313" key="5">
    <source>
        <dbReference type="EMBL" id="MVW58761.1"/>
    </source>
</evidence>
<feature type="domain" description="PDZ" evidence="3">
    <location>
        <begin position="177"/>
        <end position="257"/>
    </location>
</feature>
<dbReference type="SMART" id="SM00228">
    <property type="entry name" value="PDZ"/>
    <property type="match status" value="1"/>
</dbReference>
<dbReference type="RefSeq" id="WP_160406832.1">
    <property type="nucleotide sequence ID" value="NZ_WSES01000001.1"/>
</dbReference>
<keyword evidence="2" id="KW-0732">Signal</keyword>
<reference evidence="5 6" key="1">
    <citation type="submission" date="2019-12" db="EMBL/GenBank/DDBJ databases">
        <authorList>
            <person name="Li C."/>
            <person name="Zhao J."/>
        </authorList>
    </citation>
    <scope>NUCLEOTIDE SEQUENCE [LARGE SCALE GENOMIC DNA]</scope>
    <source>
        <strain evidence="5 6">NEAU-DD11</strain>
    </source>
</reference>
<dbReference type="GO" id="GO:0007165">
    <property type="term" value="P:signal transduction"/>
    <property type="evidence" value="ECO:0007669"/>
    <property type="project" value="TreeGrafter"/>
</dbReference>
<evidence type="ECO:0000259" key="4">
    <source>
        <dbReference type="SMART" id="SM00245"/>
    </source>
</evidence>
<dbReference type="Proteomes" id="UP000443353">
    <property type="component" value="Unassembled WGS sequence"/>
</dbReference>
<comment type="caution">
    <text evidence="5">The sequence shown here is derived from an EMBL/GenBank/DDBJ whole genome shotgun (WGS) entry which is preliminary data.</text>
</comment>
<dbReference type="PANTHER" id="PTHR32060">
    <property type="entry name" value="TAIL-SPECIFIC PROTEASE"/>
    <property type="match status" value="1"/>
</dbReference>
<feature type="compositionally biased region" description="Low complexity" evidence="1">
    <location>
        <begin position="40"/>
        <end position="53"/>
    </location>
</feature>
<name>A0A7X3FVH5_9BURK</name>
<evidence type="ECO:0000313" key="6">
    <source>
        <dbReference type="Proteomes" id="UP000443353"/>
    </source>
</evidence>
<gene>
    <name evidence="5" type="ORF">GPY61_02340</name>
</gene>
<dbReference type="InterPro" id="IPR041489">
    <property type="entry name" value="PDZ_6"/>
</dbReference>
<protein>
    <submittedName>
        <fullName evidence="5">PDZ domain-containing protein</fullName>
    </submittedName>
</protein>
<dbReference type="SUPFAM" id="SSF52096">
    <property type="entry name" value="ClpP/crotonase"/>
    <property type="match status" value="1"/>
</dbReference>
<dbReference type="InterPro" id="IPR029045">
    <property type="entry name" value="ClpP/crotonase-like_dom_sf"/>
</dbReference>
<organism evidence="5 6">
    <name type="scientific">Massilia cellulosiltytica</name>
    <dbReference type="NCBI Taxonomy" id="2683234"/>
    <lineage>
        <taxon>Bacteria</taxon>
        <taxon>Pseudomonadati</taxon>
        <taxon>Pseudomonadota</taxon>
        <taxon>Betaproteobacteria</taxon>
        <taxon>Burkholderiales</taxon>
        <taxon>Oxalobacteraceae</taxon>
        <taxon>Telluria group</taxon>
        <taxon>Massilia</taxon>
    </lineage>
</organism>
<evidence type="ECO:0000256" key="2">
    <source>
        <dbReference type="SAM" id="SignalP"/>
    </source>
</evidence>
<dbReference type="AlphaFoldDB" id="A0A7X3FVH5"/>
<dbReference type="Gene3D" id="3.90.226.10">
    <property type="entry name" value="2-enoyl-CoA Hydratase, Chain A, domain 1"/>
    <property type="match status" value="1"/>
</dbReference>
<dbReference type="PROSITE" id="PS51257">
    <property type="entry name" value="PROKAR_LIPOPROTEIN"/>
    <property type="match status" value="1"/>
</dbReference>
<dbReference type="EMBL" id="WSES01000001">
    <property type="protein sequence ID" value="MVW58761.1"/>
    <property type="molecule type" value="Genomic_DNA"/>
</dbReference>
<proteinExistence type="predicted"/>
<feature type="domain" description="Tail specific protease" evidence="4">
    <location>
        <begin position="257"/>
        <end position="467"/>
    </location>
</feature>
<feature type="compositionally biased region" description="Pro residues" evidence="1">
    <location>
        <begin position="54"/>
        <end position="63"/>
    </location>
</feature>
<dbReference type="SMART" id="SM00245">
    <property type="entry name" value="TSPc"/>
    <property type="match status" value="1"/>
</dbReference>
<dbReference type="GO" id="GO:0030288">
    <property type="term" value="C:outer membrane-bounded periplasmic space"/>
    <property type="evidence" value="ECO:0007669"/>
    <property type="project" value="TreeGrafter"/>
</dbReference>
<keyword evidence="6" id="KW-1185">Reference proteome</keyword>
<sequence length="525" mass="55383">MKSLSTSASPTRFSRLFACAFATLVTLSGCGGGGGSPGIGASTPVAGNPGTGTPTPPTTTPTPPAVTPDPIPSDYISYQNLCATPRMGVDAEGHAFPDRQGTLQDEMKFLRGWTDATYLWYNEIPSTVRMADYTNTLDYFDALKTPALTASGKEKDRFHFTYTTAEWDALTNASQDTGYGLTWSVNSTTAPRTWIAAIVEPGSPAAAAGIQRGDLLTAVDGIDFINTADEAQIALLNDGLSPDTAGERHTLTLRRGDTTMDIALTSAVVTTTPVKNVKVIDTPTGKVGYLSFEDHNAVSELQLVNAFTSLKNQGAADLVLDMRYNGGGLLYVASELAYMIAGPAAAGKTFERALYNDKTAPDAPIPFRNTAYGFSAPRNLALPYLGLKRVTVLTTSDTCSASEAVINGLRGVDVQVDIIGATTCGKPYGFLPADNCGTTYFTIQFQGVNAKGFGDFADGFAPTCAVSDDMAHALGDPAEGMLAAALAYRATNACPAASTARAHRVPMHIARSQMKEIAIYPPRTR</sequence>
<dbReference type="Gene3D" id="2.30.42.10">
    <property type="match status" value="1"/>
</dbReference>
<evidence type="ECO:0000256" key="1">
    <source>
        <dbReference type="SAM" id="MobiDB-lite"/>
    </source>
</evidence>
<dbReference type="Pfam" id="PF17820">
    <property type="entry name" value="PDZ_6"/>
    <property type="match status" value="1"/>
</dbReference>
<dbReference type="InterPro" id="IPR001478">
    <property type="entry name" value="PDZ"/>
</dbReference>
<dbReference type="PANTHER" id="PTHR32060:SF30">
    <property type="entry name" value="CARBOXY-TERMINAL PROCESSING PROTEASE CTPA"/>
    <property type="match status" value="1"/>
</dbReference>
<evidence type="ECO:0000259" key="3">
    <source>
        <dbReference type="SMART" id="SM00228"/>
    </source>
</evidence>
<dbReference type="InterPro" id="IPR036034">
    <property type="entry name" value="PDZ_sf"/>
</dbReference>
<dbReference type="SUPFAM" id="SSF50156">
    <property type="entry name" value="PDZ domain-like"/>
    <property type="match status" value="1"/>
</dbReference>
<dbReference type="GO" id="GO:0006508">
    <property type="term" value="P:proteolysis"/>
    <property type="evidence" value="ECO:0007669"/>
    <property type="project" value="InterPro"/>
</dbReference>
<dbReference type="Gene3D" id="3.30.750.170">
    <property type="match status" value="1"/>
</dbReference>
<dbReference type="GO" id="GO:0004175">
    <property type="term" value="F:endopeptidase activity"/>
    <property type="evidence" value="ECO:0007669"/>
    <property type="project" value="TreeGrafter"/>
</dbReference>